<proteinExistence type="predicted"/>
<reference evidence="2 3" key="1">
    <citation type="submission" date="2016-10" db="EMBL/GenBank/DDBJ databases">
        <authorList>
            <person name="de Groot N.N."/>
        </authorList>
    </citation>
    <scope>NUCLEOTIDE SEQUENCE [LARGE SCALE GENOMIC DNA]</scope>
    <source>
        <strain evidence="2 3">CGMCC 1.3702</strain>
    </source>
</reference>
<feature type="transmembrane region" description="Helical" evidence="1">
    <location>
        <begin position="6"/>
        <end position="25"/>
    </location>
</feature>
<sequence length="55" mass="6334">MKAFPILILLAIIVTIMEVFVTVFLIRKHGMKPWQSLYTSLPVVVIVWIVAIMYS</sequence>
<evidence type="ECO:0000313" key="2">
    <source>
        <dbReference type="EMBL" id="SFB08582.1"/>
    </source>
</evidence>
<dbReference type="Proteomes" id="UP000198642">
    <property type="component" value="Unassembled WGS sequence"/>
</dbReference>
<keyword evidence="1" id="KW-1133">Transmembrane helix</keyword>
<keyword evidence="3" id="KW-1185">Reference proteome</keyword>
<accession>A0A1I0Y5R9</accession>
<keyword evidence="1" id="KW-0812">Transmembrane</keyword>
<dbReference type="EMBL" id="FOJW01000006">
    <property type="protein sequence ID" value="SFB08582.1"/>
    <property type="molecule type" value="Genomic_DNA"/>
</dbReference>
<keyword evidence="1" id="KW-0472">Membrane</keyword>
<protein>
    <submittedName>
        <fullName evidence="2">Uncharacterized protein</fullName>
    </submittedName>
</protein>
<dbReference type="AlphaFoldDB" id="A0A1I0Y5R9"/>
<gene>
    <name evidence="2" type="ORF">SAMN04488072_106272</name>
</gene>
<evidence type="ECO:0000256" key="1">
    <source>
        <dbReference type="SAM" id="Phobius"/>
    </source>
</evidence>
<feature type="transmembrane region" description="Helical" evidence="1">
    <location>
        <begin position="37"/>
        <end position="54"/>
    </location>
</feature>
<evidence type="ECO:0000313" key="3">
    <source>
        <dbReference type="Proteomes" id="UP000198642"/>
    </source>
</evidence>
<organism evidence="2 3">
    <name type="scientific">Lentibacillus halodurans</name>
    <dbReference type="NCBI Taxonomy" id="237679"/>
    <lineage>
        <taxon>Bacteria</taxon>
        <taxon>Bacillati</taxon>
        <taxon>Bacillota</taxon>
        <taxon>Bacilli</taxon>
        <taxon>Bacillales</taxon>
        <taxon>Bacillaceae</taxon>
        <taxon>Lentibacillus</taxon>
    </lineage>
</organism>
<name>A0A1I0Y5R9_9BACI</name>